<dbReference type="InterPro" id="IPR001258">
    <property type="entry name" value="NHL_repeat"/>
</dbReference>
<dbReference type="Gene3D" id="2.40.10.500">
    <property type="match status" value="2"/>
</dbReference>
<evidence type="ECO:0000313" key="5">
    <source>
        <dbReference type="EMBL" id="CAF3876599.1"/>
    </source>
</evidence>
<feature type="repeat" description="NHL" evidence="3">
    <location>
        <begin position="439"/>
        <end position="479"/>
    </location>
</feature>
<dbReference type="InterPro" id="IPR036392">
    <property type="entry name" value="PLAT/LH2_dom_sf"/>
</dbReference>
<organism evidence="5 6">
    <name type="scientific">Adineta steineri</name>
    <dbReference type="NCBI Taxonomy" id="433720"/>
    <lineage>
        <taxon>Eukaryota</taxon>
        <taxon>Metazoa</taxon>
        <taxon>Spiralia</taxon>
        <taxon>Gnathifera</taxon>
        <taxon>Rotifera</taxon>
        <taxon>Eurotatoria</taxon>
        <taxon>Bdelloidea</taxon>
        <taxon>Adinetida</taxon>
        <taxon>Adinetidae</taxon>
        <taxon>Adineta</taxon>
    </lineage>
</organism>
<dbReference type="PROSITE" id="PS51125">
    <property type="entry name" value="NHL"/>
    <property type="match status" value="4"/>
</dbReference>
<dbReference type="PROSITE" id="PS50095">
    <property type="entry name" value="PLAT"/>
    <property type="match status" value="3"/>
</dbReference>
<proteinExistence type="predicted"/>
<evidence type="ECO:0000256" key="1">
    <source>
        <dbReference type="ARBA" id="ARBA00022737"/>
    </source>
</evidence>
<dbReference type="Gene3D" id="2.120.10.30">
    <property type="entry name" value="TolB, C-terminal domain"/>
    <property type="match status" value="3"/>
</dbReference>
<evidence type="ECO:0000313" key="6">
    <source>
        <dbReference type="Proteomes" id="UP000663881"/>
    </source>
</evidence>
<dbReference type="CDD" id="cd05819">
    <property type="entry name" value="NHL"/>
    <property type="match status" value="3"/>
</dbReference>
<feature type="repeat" description="NHL" evidence="3">
    <location>
        <begin position="842"/>
        <end position="873"/>
    </location>
</feature>
<gene>
    <name evidence="5" type="ORF">OKA104_LOCUS22905</name>
</gene>
<dbReference type="Gene3D" id="2.40.180.10">
    <property type="entry name" value="Catalase core domain"/>
    <property type="match status" value="1"/>
</dbReference>
<sequence length="1916" mass="213597">MVKLEVVEIEHDGETLANSWFLDDITIEMPTKGRAFCFACHEWLSKEKGDGETKRILKVQDSNQSSFRAYKQHAGTTQHGWIIIEGNKKRSEKFYMKNEPHIKILRGGQTDTFTFECQSLGELRRIILGHKERPEYPLKTYEGREAMWHAAHVTVTDPSIGAKFEFPVRKWMDINNDGDVFECSEKKEDTIAQQRHRHTIKYKIIVHTGDVSYCGTDANVSIILYGTLGDTGIRKLKQKGKLTRLHIEHDNSTISPDWFLDKVEVINIDINETISFSCNRWLASSFNQPKFSPTVTWNANGITFANQSIVGQYPSTIFVSTNNTIYATNPEKNTIVMWQEESVNPTKIISSDFKQPLSLFVTSNGGIYIDDGHENGRVQRWNAATSTFVTVMNVNSSCASLFVDIHDTLYCSMYYQHQVLKTSLNDPMMNSNVVTAAGIGIRGSASNQLDSPFGIFVDVNFDLYVADCYNDRVQLFQSGELHGVTVVGSTSLNPTITLRCPTGIILDADKYLFIVDFLNSRIVGSDLHGFRCLVGCFEQGSQSNQLANPVSFSFDSYGNMFVSDQRNSRIQKFLLMKDSFDLSFNQPKFCPTATWNSNGITVANQSIVGRHPNAFFVNTNNTIYVVNQEKNTIVVWEEDSNNPTKIISGGFMQPLSLFETTNGDIYIDDGDYNRRVQKWSAATGTFVTVMNINSSCAGLFVDIHDTLYCSMPDHHQVVKRSLIGSAMNSNVVAAGTGIYGSASNLLGSPRGIFVDVNLDLYVADCGNNRVQLFQSGESNGITIAGSTTLYPTITLRCPSGITLDAEKYLFIVDSGNHRIVSSGMNGFRCLAGCYGMGSQSSQLTSPSSLSFDRSGNIFVTDQTNHRIQKFQYLEESCDMSSVVETMYSSVLTSNHPIYPRTGCDISYYYEAIEIQVYKSGHYSFNSMSNINTYGYIYAKYFDPFSPSAYLISADDDSSSNSQFNISIPLEINTEYVLVVTTFNSNVTGAFSIHVSGPDVVGLERLNSPPVIQSTYLSMLTENSQHFPQPFETGKHYYESIQINVNMSGLFIISSKSRSDLFGYIYKNSFNPLNPTENLLEVDDNGCSDNQFKLLIALEVNTKYILVVTTSQANVTGTFSIILSGPTKAVLERTNTSSTSTSTASTLSFNQPKFCPTATWNSNGITVANQSTAGRHPHAFFVDINNTVYVANQDKNIIVIWQEGSVNPTKTIIGNFAMPYSLFVTSNGDIYIGDGLDNGRVQRWSPETNIFVTVMNVNALCAGLFVDIHNTLYCSILSQNKVVKRSLNEPMMNSNVVTVAGTGIRGSASNELSNPDGIFVDVNSDLYVADCGNDRVQLFQSGDLHGITVAGSGSLNPTITLSCPTGVILDADKYLFIVDSSNHRIVGSSLNGFRCLAGCYGEGSQSNQLSAPSILRFDHFGNMFVTDQTNHRIQKFQYLEESCGDSSLIKSMYSSSLTSNSATYFQDCSDLDSYYEAIQMNVTKSGYYTFLIKSEMKTTHAYIYVNNFNPFDMSKNLLSLNGDSGNQGQFQLTVVLEANMIYVVVITTSSPHLMGSFSIQVFGSSYVGFNRILNTPSVVQTVYASKLTTNSSTYLLDCSSSSSYYEAIQVKVSRSGLYTFFSKSNLDTYGSIYKDYFNPSNPIKNRLNYDDNSCNQRQFGFTIALETSITYILVVTTNDYSKIGAFSIFVSGPNNVDLKYISSPSVVQIPYLSTRQSNYSSELTTNSEKYSRDGQKSNYYYQAIPMHVMVTGHYALSSSSNMDTFGYIYKDDFNSMNPFENLLSQDYRSCSYQDFKFITYLQTGTKYILVVTTSSPNITGKFSILTSGPNDIILNPYDISSTSTSTFTTAFSGLLSIKYRLEFTIDGVPYSNKYSKIDHQWHRTKMINYDFLHEPINSHLWYDQPENKKGSIWIILL</sequence>
<evidence type="ECO:0000256" key="3">
    <source>
        <dbReference type="PROSITE-ProRule" id="PRU00504"/>
    </source>
</evidence>
<evidence type="ECO:0000256" key="2">
    <source>
        <dbReference type="PROSITE-ProRule" id="PRU00152"/>
    </source>
</evidence>
<dbReference type="InterPro" id="IPR001024">
    <property type="entry name" value="PLAT/LH2_dom"/>
</dbReference>
<feature type="domain" description="PLAT" evidence="4">
    <location>
        <begin position="200"/>
        <end position="296"/>
    </location>
</feature>
<feature type="repeat" description="NHL" evidence="3">
    <location>
        <begin position="748"/>
        <end position="776"/>
    </location>
</feature>
<feature type="domain" description="PLAT" evidence="4">
    <location>
        <begin position="1"/>
        <end position="58"/>
    </location>
</feature>
<dbReference type="SUPFAM" id="SSF101898">
    <property type="entry name" value="NHL repeat"/>
    <property type="match status" value="3"/>
</dbReference>
<dbReference type="PANTHER" id="PTHR24104">
    <property type="entry name" value="E3 UBIQUITIN-PROTEIN LIGASE NHLRC1-RELATED"/>
    <property type="match status" value="1"/>
</dbReference>
<comment type="caution">
    <text evidence="5">The sequence shown here is derived from an EMBL/GenBank/DDBJ whole genome shotgun (WGS) entry which is preliminary data.</text>
</comment>
<dbReference type="Pfam" id="PF01477">
    <property type="entry name" value="PLAT"/>
    <property type="match status" value="2"/>
</dbReference>
<keyword evidence="1" id="KW-0677">Repeat</keyword>
<protein>
    <recommendedName>
        <fullName evidence="4">PLAT domain-containing protein</fullName>
    </recommendedName>
</protein>
<dbReference type="Pfam" id="PF01436">
    <property type="entry name" value="NHL"/>
    <property type="match status" value="2"/>
</dbReference>
<feature type="domain" description="PLAT" evidence="4">
    <location>
        <begin position="53"/>
        <end position="186"/>
    </location>
</feature>
<reference evidence="5" key="1">
    <citation type="submission" date="2021-02" db="EMBL/GenBank/DDBJ databases">
        <authorList>
            <person name="Nowell W R."/>
        </authorList>
    </citation>
    <scope>NUCLEOTIDE SEQUENCE</scope>
</reference>
<evidence type="ECO:0000259" key="4">
    <source>
        <dbReference type="PROSITE" id="PS50095"/>
    </source>
</evidence>
<feature type="repeat" description="NHL" evidence="3">
    <location>
        <begin position="1302"/>
        <end position="1341"/>
    </location>
</feature>
<comment type="caution">
    <text evidence="2">Lacks conserved residue(s) required for the propagation of feature annotation.</text>
</comment>
<dbReference type="EMBL" id="CAJOAY010001704">
    <property type="protein sequence ID" value="CAF3876599.1"/>
    <property type="molecule type" value="Genomic_DNA"/>
</dbReference>
<dbReference type="GO" id="GO:0008270">
    <property type="term" value="F:zinc ion binding"/>
    <property type="evidence" value="ECO:0007669"/>
    <property type="project" value="UniProtKB-KW"/>
</dbReference>
<dbReference type="Proteomes" id="UP000663881">
    <property type="component" value="Unassembled WGS sequence"/>
</dbReference>
<accession>A0A819GAA2</accession>
<dbReference type="SUPFAM" id="SSF49723">
    <property type="entry name" value="Lipase/lipooxygenase domain (PLAT/LH2 domain)"/>
    <property type="match status" value="3"/>
</dbReference>
<name>A0A819GAA2_9BILA</name>
<dbReference type="PANTHER" id="PTHR24104:SF25">
    <property type="entry name" value="PROTEIN LIN-41"/>
    <property type="match status" value="1"/>
</dbReference>
<dbReference type="InterPro" id="IPR011042">
    <property type="entry name" value="6-blade_b-propeller_TolB-like"/>
</dbReference>
<dbReference type="SMART" id="SM00308">
    <property type="entry name" value="LH2"/>
    <property type="match status" value="1"/>
</dbReference>
<dbReference type="Gene3D" id="2.60.60.20">
    <property type="entry name" value="PLAT/LH2 domain"/>
    <property type="match status" value="2"/>
</dbReference>
<dbReference type="InterPro" id="IPR050952">
    <property type="entry name" value="TRIM-NHL_E3_ligases"/>
</dbReference>